<proteinExistence type="predicted"/>
<evidence type="ECO:0000256" key="1">
    <source>
        <dbReference type="SAM" id="MobiDB-lite"/>
    </source>
</evidence>
<protein>
    <submittedName>
        <fullName evidence="3">SHOCT domain-containing protein</fullName>
    </submittedName>
</protein>
<keyword evidence="4" id="KW-1185">Reference proteome</keyword>
<name>A0A8T8E0Y0_9EURY</name>
<feature type="domain" description="SHOCT" evidence="2">
    <location>
        <begin position="140"/>
        <end position="165"/>
    </location>
</feature>
<evidence type="ECO:0000313" key="4">
    <source>
        <dbReference type="Proteomes" id="UP000637819"/>
    </source>
</evidence>
<dbReference type="Proteomes" id="UP000637819">
    <property type="component" value="Chromosome"/>
</dbReference>
<organism evidence="3 4">
    <name type="scientific">Haloterrigena salifodinae</name>
    <dbReference type="NCBI Taxonomy" id="2675099"/>
    <lineage>
        <taxon>Archaea</taxon>
        <taxon>Methanobacteriati</taxon>
        <taxon>Methanobacteriota</taxon>
        <taxon>Stenosarchaea group</taxon>
        <taxon>Halobacteria</taxon>
        <taxon>Halobacteriales</taxon>
        <taxon>Natrialbaceae</taxon>
        <taxon>Haloterrigena</taxon>
    </lineage>
</organism>
<sequence length="167" mass="18653">MTSIGMGNNSKFFNSGVRFVSISGNDEFEGVGKGRNALKIDDSGISIKASKTEGNVTDAFKKRNIHINFSQIENVDSRKLLKAKIIIHTDSNTYKVTGVSPPKESDGSDFNSFGELVDYIREQASKKQSTENNDGDEMSKLRELAEMRDDDLITDDEFEEMKNELIK</sequence>
<dbReference type="InterPro" id="IPR018649">
    <property type="entry name" value="SHOCT"/>
</dbReference>
<dbReference type="GeneID" id="62873609"/>
<dbReference type="RefSeq" id="WP_204747988.1">
    <property type="nucleotide sequence ID" value="NZ_CP069188.1"/>
</dbReference>
<dbReference type="AlphaFoldDB" id="A0A8T8E0Y0"/>
<dbReference type="KEGG" id="hsal:JMJ58_00755"/>
<feature type="compositionally biased region" description="Basic and acidic residues" evidence="1">
    <location>
        <begin position="137"/>
        <end position="146"/>
    </location>
</feature>
<gene>
    <name evidence="3" type="ORF">JMJ58_00755</name>
</gene>
<feature type="region of interest" description="Disordered" evidence="1">
    <location>
        <begin position="123"/>
        <end position="146"/>
    </location>
</feature>
<evidence type="ECO:0000313" key="3">
    <source>
        <dbReference type="EMBL" id="QRV15465.1"/>
    </source>
</evidence>
<evidence type="ECO:0000259" key="2">
    <source>
        <dbReference type="Pfam" id="PF09851"/>
    </source>
</evidence>
<accession>A0A8T8E0Y0</accession>
<dbReference type="Pfam" id="PF09851">
    <property type="entry name" value="SHOCT"/>
    <property type="match status" value="1"/>
</dbReference>
<reference evidence="3 4" key="1">
    <citation type="submission" date="2021-01" db="EMBL/GenBank/DDBJ databases">
        <title>Genome Sequence and Methylation Pattern of Haloterrigena salifodinae BOL5-1, An Extremely Halophilic Archaeon from a Bolivian Salt Mine.</title>
        <authorList>
            <person name="DasSarma P."/>
            <person name="Anton B.P."/>
            <person name="DasSarma S.L."/>
            <person name="von Ehrenheim H.A.L."/>
            <person name="Martinez F.L."/>
            <person name="Guzman D."/>
            <person name="Roberts R.J."/>
            <person name="DasSarma S."/>
        </authorList>
    </citation>
    <scope>NUCLEOTIDE SEQUENCE [LARGE SCALE GENOMIC DNA]</scope>
    <source>
        <strain evidence="3 4">BOL5-1</strain>
    </source>
</reference>
<dbReference type="EMBL" id="CP069188">
    <property type="protein sequence ID" value="QRV15465.1"/>
    <property type="molecule type" value="Genomic_DNA"/>
</dbReference>